<dbReference type="GO" id="GO:0034220">
    <property type="term" value="P:monoatomic ion transmembrane transport"/>
    <property type="evidence" value="ECO:0007669"/>
    <property type="project" value="UniProtKB-KW"/>
</dbReference>
<evidence type="ECO:0000256" key="9">
    <source>
        <dbReference type="RuleBase" id="RU010713"/>
    </source>
</evidence>
<evidence type="ECO:0000256" key="1">
    <source>
        <dbReference type="ARBA" id="ARBA00004651"/>
    </source>
</evidence>
<dbReference type="Pfam" id="PF00876">
    <property type="entry name" value="Innexin"/>
    <property type="match status" value="1"/>
</dbReference>
<keyword evidence="7 9" id="KW-0472">Membrane</keyword>
<feature type="transmembrane region" description="Helical" evidence="9">
    <location>
        <begin position="278"/>
        <end position="297"/>
    </location>
</feature>
<reference evidence="10 11" key="1">
    <citation type="journal article" date="2023" name="Sci. Data">
        <title>Genome assembly of the Korean intertidal mud-creeper Batillaria attramentaria.</title>
        <authorList>
            <person name="Patra A.K."/>
            <person name="Ho P.T."/>
            <person name="Jun S."/>
            <person name="Lee S.J."/>
            <person name="Kim Y."/>
            <person name="Won Y.J."/>
        </authorList>
    </citation>
    <scope>NUCLEOTIDE SEQUENCE [LARGE SCALE GENOMIC DNA]</scope>
    <source>
        <strain evidence="10">Wonlab-2016</strain>
    </source>
</reference>
<evidence type="ECO:0000256" key="5">
    <source>
        <dbReference type="ARBA" id="ARBA00022989"/>
    </source>
</evidence>
<protein>
    <recommendedName>
        <fullName evidence="9">Innexin</fullName>
    </recommendedName>
</protein>
<keyword evidence="5 9" id="KW-1133">Transmembrane helix</keyword>
<comment type="function">
    <text evidence="9">Structural component of the gap junctions.</text>
</comment>
<evidence type="ECO:0000256" key="6">
    <source>
        <dbReference type="ARBA" id="ARBA00023065"/>
    </source>
</evidence>
<keyword evidence="2 9" id="KW-0813">Transport</keyword>
<evidence type="ECO:0000256" key="2">
    <source>
        <dbReference type="ARBA" id="ARBA00022448"/>
    </source>
</evidence>
<comment type="subcellular location">
    <subcellularLocation>
        <location evidence="1 9">Cell membrane</location>
        <topology evidence="1 9">Multi-pass membrane protein</topology>
    </subcellularLocation>
</comment>
<dbReference type="EMBL" id="JACVVK020000003">
    <property type="protein sequence ID" value="KAK7507956.1"/>
    <property type="molecule type" value="Genomic_DNA"/>
</dbReference>
<evidence type="ECO:0000256" key="4">
    <source>
        <dbReference type="ARBA" id="ARBA00022692"/>
    </source>
</evidence>
<comment type="caution">
    <text evidence="10">The sequence shown here is derived from an EMBL/GenBank/DDBJ whole genome shotgun (WGS) entry which is preliminary data.</text>
</comment>
<evidence type="ECO:0000256" key="8">
    <source>
        <dbReference type="ARBA" id="ARBA00023303"/>
    </source>
</evidence>
<comment type="caution">
    <text evidence="9">Lacks conserved residue(s) required for the propagation of feature annotation.</text>
</comment>
<keyword evidence="6 9" id="KW-0406">Ion transport</keyword>
<feature type="transmembrane region" description="Helical" evidence="9">
    <location>
        <begin position="175"/>
        <end position="192"/>
    </location>
</feature>
<accession>A0ABD0M932</accession>
<dbReference type="PRINTS" id="PR01262">
    <property type="entry name" value="INNEXIN"/>
</dbReference>
<dbReference type="InterPro" id="IPR000990">
    <property type="entry name" value="Innexin"/>
</dbReference>
<keyword evidence="11" id="KW-1185">Reference proteome</keyword>
<organism evidence="10 11">
    <name type="scientific">Batillaria attramentaria</name>
    <dbReference type="NCBI Taxonomy" id="370345"/>
    <lineage>
        <taxon>Eukaryota</taxon>
        <taxon>Metazoa</taxon>
        <taxon>Spiralia</taxon>
        <taxon>Lophotrochozoa</taxon>
        <taxon>Mollusca</taxon>
        <taxon>Gastropoda</taxon>
        <taxon>Caenogastropoda</taxon>
        <taxon>Sorbeoconcha</taxon>
        <taxon>Cerithioidea</taxon>
        <taxon>Batillariidae</taxon>
        <taxon>Batillaria</taxon>
    </lineage>
</organism>
<feature type="transmembrane region" description="Helical" evidence="9">
    <location>
        <begin position="362"/>
        <end position="386"/>
    </location>
</feature>
<evidence type="ECO:0000256" key="7">
    <source>
        <dbReference type="ARBA" id="ARBA00023136"/>
    </source>
</evidence>
<sequence>MFSLFVQHGNSTHTKTLLAKYRGTHVTLEHAHSHPRSTPSHRYPSYREIANCAKTSDAPVLANIQGVHEQIGLVRWESILEALSSVTLSRGARDDDAVDQLHHFGTVALLAAFAALVGMNQYVGDPIHCWVPAQFEDSHQDYTENLCWVSQMYYVPMDEPIPYHKEERMERDISFYRWVVVILLLQCLLFKFPNMLWKELRGYAGINVQKIVNMADEATMTPPEEREKKVEHIAHFIDRWLITYRVYKYNILIRVREKFAGVFCFVFGKRHGTYLTGLYLFIKLLYLANVVGQFILLTKFLGFEYYMYGFEILSHLNANGEWRDYDHFPRVVMCDIEIRQLQNIQTFSTQCVLSINLFVEKIFAIIWFWLFLLSIATIVNIGRWLFDIFFNYRREHFIQKYLIMLGLDDKSSDRKLFKRFVSQYLRDDGVFMLRAVGNNSSDIILLDLVRVLWLQFKKVHTKDQNGDKQPAGDENETYA</sequence>
<keyword evidence="8 9" id="KW-0407">Ion channel</keyword>
<comment type="similarity">
    <text evidence="9">Belongs to the pannexin family.</text>
</comment>
<name>A0ABD0M932_9CAEN</name>
<keyword evidence="4 9" id="KW-0812">Transmembrane</keyword>
<dbReference type="AlphaFoldDB" id="A0ABD0M932"/>
<dbReference type="PANTHER" id="PTHR11893:SF36">
    <property type="entry name" value="INNEXIN-5"/>
    <property type="match status" value="1"/>
</dbReference>
<evidence type="ECO:0000313" key="11">
    <source>
        <dbReference type="Proteomes" id="UP001519460"/>
    </source>
</evidence>
<evidence type="ECO:0000313" key="10">
    <source>
        <dbReference type="EMBL" id="KAK7507956.1"/>
    </source>
</evidence>
<gene>
    <name evidence="9" type="primary">inx</name>
    <name evidence="10" type="ORF">BaRGS_00000921</name>
</gene>
<evidence type="ECO:0000256" key="3">
    <source>
        <dbReference type="ARBA" id="ARBA00022475"/>
    </source>
</evidence>
<dbReference type="GO" id="GO:0005886">
    <property type="term" value="C:plasma membrane"/>
    <property type="evidence" value="ECO:0007669"/>
    <property type="project" value="UniProtKB-SubCell"/>
</dbReference>
<dbReference type="GO" id="GO:0005921">
    <property type="term" value="C:gap junction"/>
    <property type="evidence" value="ECO:0007669"/>
    <property type="project" value="UniProtKB-UniRule"/>
</dbReference>
<dbReference type="PROSITE" id="PS51013">
    <property type="entry name" value="PANNEXIN"/>
    <property type="match status" value="1"/>
</dbReference>
<proteinExistence type="inferred from homology"/>
<dbReference type="PANTHER" id="PTHR11893">
    <property type="entry name" value="INNEXIN"/>
    <property type="match status" value="1"/>
</dbReference>
<keyword evidence="3" id="KW-1003">Cell membrane</keyword>
<dbReference type="Proteomes" id="UP001519460">
    <property type="component" value="Unassembled WGS sequence"/>
</dbReference>